<dbReference type="Proteomes" id="UP000242146">
    <property type="component" value="Unassembled WGS sequence"/>
</dbReference>
<evidence type="ECO:0000313" key="1">
    <source>
        <dbReference type="EMBL" id="ORX45867.1"/>
    </source>
</evidence>
<dbReference type="OrthoDB" id="660555at2759"/>
<gene>
    <name evidence="1" type="ORF">DM01DRAFT_1339826</name>
</gene>
<reference evidence="1 2" key="1">
    <citation type="submission" date="2016-07" db="EMBL/GenBank/DDBJ databases">
        <title>Pervasive Adenine N6-methylation of Active Genes in Fungi.</title>
        <authorList>
            <consortium name="DOE Joint Genome Institute"/>
            <person name="Mondo S.J."/>
            <person name="Dannebaum R.O."/>
            <person name="Kuo R.C."/>
            <person name="Labutti K."/>
            <person name="Haridas S."/>
            <person name="Kuo A."/>
            <person name="Salamov A."/>
            <person name="Ahrendt S.R."/>
            <person name="Lipzen A."/>
            <person name="Sullivan W."/>
            <person name="Andreopoulos W.B."/>
            <person name="Clum A."/>
            <person name="Lindquist E."/>
            <person name="Daum C."/>
            <person name="Ramamoorthy G.K."/>
            <person name="Gryganskyi A."/>
            <person name="Culley D."/>
            <person name="Magnuson J.K."/>
            <person name="James T.Y."/>
            <person name="O'Malley M.A."/>
            <person name="Stajich J.E."/>
            <person name="Spatafora J.W."/>
            <person name="Visel A."/>
            <person name="Grigoriev I.V."/>
        </authorList>
    </citation>
    <scope>NUCLEOTIDE SEQUENCE [LARGE SCALE GENOMIC DNA]</scope>
    <source>
        <strain evidence="1 2">NRRL 3301</strain>
    </source>
</reference>
<dbReference type="AlphaFoldDB" id="A0A1X2G5V9"/>
<name>A0A1X2G5V9_9FUNG</name>
<keyword evidence="2" id="KW-1185">Reference proteome</keyword>
<evidence type="ECO:0000313" key="2">
    <source>
        <dbReference type="Proteomes" id="UP000242146"/>
    </source>
</evidence>
<organism evidence="1 2">
    <name type="scientific">Hesseltinella vesiculosa</name>
    <dbReference type="NCBI Taxonomy" id="101127"/>
    <lineage>
        <taxon>Eukaryota</taxon>
        <taxon>Fungi</taxon>
        <taxon>Fungi incertae sedis</taxon>
        <taxon>Mucoromycota</taxon>
        <taxon>Mucoromycotina</taxon>
        <taxon>Mucoromycetes</taxon>
        <taxon>Mucorales</taxon>
        <taxon>Cunninghamellaceae</taxon>
        <taxon>Hesseltinella</taxon>
    </lineage>
</organism>
<comment type="caution">
    <text evidence="1">The sequence shown here is derived from an EMBL/GenBank/DDBJ whole genome shotgun (WGS) entry which is preliminary data.</text>
</comment>
<protein>
    <submittedName>
        <fullName evidence="1">Uncharacterized protein</fullName>
    </submittedName>
</protein>
<sequence>MTDQGRICEYDPRKLDHNVQQTFYKSYYDHRKRSWIGTKMKTYTRWWSYGLVAILAHAASQPPSFARTLLADTSLWSLSFGVSCYLWLSHIYNSNQQQSIAALAHSLDTADDDTKLWVMLQGSSMAGVILLRLGTDEAQIQVTAFDPSIEMALVQTAIQSARDQGIAVVTQVHSRKSTLDGSF</sequence>
<accession>A0A1X2G5V9</accession>
<dbReference type="EMBL" id="MCGT01000040">
    <property type="protein sequence ID" value="ORX45867.1"/>
    <property type="molecule type" value="Genomic_DNA"/>
</dbReference>
<proteinExistence type="predicted"/>